<organism evidence="13 14">
    <name type="scientific">Candidatus Eubacterium faecipullorum</name>
    <dbReference type="NCBI Taxonomy" id="2838571"/>
    <lineage>
        <taxon>Bacteria</taxon>
        <taxon>Bacillati</taxon>
        <taxon>Bacillota</taxon>
        <taxon>Clostridia</taxon>
        <taxon>Eubacteriales</taxon>
        <taxon>Eubacteriaceae</taxon>
        <taxon>Eubacterium</taxon>
    </lineage>
</organism>
<reference evidence="13" key="2">
    <citation type="submission" date="2021-04" db="EMBL/GenBank/DDBJ databases">
        <authorList>
            <person name="Gilroy R."/>
        </authorList>
    </citation>
    <scope>NUCLEOTIDE SEQUENCE</scope>
    <source>
        <strain evidence="13">421</strain>
    </source>
</reference>
<keyword evidence="8" id="KW-0414">Isoprene biosynthesis</keyword>
<evidence type="ECO:0000256" key="6">
    <source>
        <dbReference type="ARBA" id="ARBA00022723"/>
    </source>
</evidence>
<accession>A0A9D1UG91</accession>
<gene>
    <name evidence="13" type="ORF">IAA48_02550</name>
</gene>
<keyword evidence="6" id="KW-0479">Metal-binding</keyword>
<evidence type="ECO:0000256" key="9">
    <source>
        <dbReference type="ARBA" id="ARBA00032380"/>
    </source>
</evidence>
<reference evidence="13" key="1">
    <citation type="journal article" date="2021" name="PeerJ">
        <title>Extensive microbial diversity within the chicken gut microbiome revealed by metagenomics and culture.</title>
        <authorList>
            <person name="Gilroy R."/>
            <person name="Ravi A."/>
            <person name="Getino M."/>
            <person name="Pursley I."/>
            <person name="Horton D.L."/>
            <person name="Alikhan N.F."/>
            <person name="Baker D."/>
            <person name="Gharbi K."/>
            <person name="Hall N."/>
            <person name="Watson M."/>
            <person name="Adriaenssens E.M."/>
            <person name="Foster-Nyarko E."/>
            <person name="Jarju S."/>
            <person name="Secka A."/>
            <person name="Antonio M."/>
            <person name="Oren A."/>
            <person name="Chaudhuri R.R."/>
            <person name="La Ragione R."/>
            <person name="Hildebrand F."/>
            <person name="Pallen M.J."/>
        </authorList>
    </citation>
    <scope>NUCLEOTIDE SEQUENCE</scope>
    <source>
        <strain evidence="13">421</strain>
    </source>
</reference>
<evidence type="ECO:0000256" key="7">
    <source>
        <dbReference type="ARBA" id="ARBA00022842"/>
    </source>
</evidence>
<evidence type="ECO:0000256" key="11">
    <source>
        <dbReference type="ARBA" id="ARBA00049399"/>
    </source>
</evidence>
<dbReference type="PROSITE" id="PS00723">
    <property type="entry name" value="POLYPRENYL_SYNTHASE_1"/>
    <property type="match status" value="1"/>
</dbReference>
<dbReference type="EMBL" id="DXGE01000011">
    <property type="protein sequence ID" value="HIW85350.1"/>
    <property type="molecule type" value="Genomic_DNA"/>
</dbReference>
<dbReference type="SUPFAM" id="SSF48576">
    <property type="entry name" value="Terpenoid synthases"/>
    <property type="match status" value="1"/>
</dbReference>
<evidence type="ECO:0000256" key="5">
    <source>
        <dbReference type="ARBA" id="ARBA00022679"/>
    </source>
</evidence>
<dbReference type="InterPro" id="IPR033749">
    <property type="entry name" value="Polyprenyl_synt_CS"/>
</dbReference>
<dbReference type="FunFam" id="1.10.600.10:FF:000001">
    <property type="entry name" value="Geranylgeranyl diphosphate synthase"/>
    <property type="match status" value="1"/>
</dbReference>
<dbReference type="GO" id="GO:0004337">
    <property type="term" value="F:(2E,6E)-farnesyl diphosphate synthase activity"/>
    <property type="evidence" value="ECO:0007669"/>
    <property type="project" value="UniProtKB-EC"/>
</dbReference>
<dbReference type="InterPro" id="IPR008949">
    <property type="entry name" value="Isoprenoid_synthase_dom_sf"/>
</dbReference>
<dbReference type="Proteomes" id="UP000824205">
    <property type="component" value="Unassembled WGS sequence"/>
</dbReference>
<comment type="caution">
    <text evidence="13">The sequence shown here is derived from an EMBL/GenBank/DDBJ whole genome shotgun (WGS) entry which is preliminary data.</text>
</comment>
<dbReference type="SFLD" id="SFLDG01017">
    <property type="entry name" value="Polyprenyl_Transferase_Like"/>
    <property type="match status" value="1"/>
</dbReference>
<evidence type="ECO:0000256" key="10">
    <source>
        <dbReference type="ARBA" id="ARBA00032873"/>
    </source>
</evidence>
<comment type="cofactor">
    <cofactor evidence="1">
        <name>Mg(2+)</name>
        <dbReference type="ChEBI" id="CHEBI:18420"/>
    </cofactor>
</comment>
<evidence type="ECO:0000256" key="1">
    <source>
        <dbReference type="ARBA" id="ARBA00001946"/>
    </source>
</evidence>
<keyword evidence="7" id="KW-0460">Magnesium</keyword>
<dbReference type="InterPro" id="IPR053378">
    <property type="entry name" value="Prenyl_diphosphate_synthase"/>
</dbReference>
<dbReference type="SFLD" id="SFLDS00005">
    <property type="entry name" value="Isoprenoid_Synthase_Type_I"/>
    <property type="match status" value="1"/>
</dbReference>
<evidence type="ECO:0000256" key="12">
    <source>
        <dbReference type="RuleBase" id="RU004466"/>
    </source>
</evidence>
<dbReference type="AlphaFoldDB" id="A0A9D1UG91"/>
<evidence type="ECO:0000256" key="2">
    <source>
        <dbReference type="ARBA" id="ARBA00006706"/>
    </source>
</evidence>
<dbReference type="CDD" id="cd00685">
    <property type="entry name" value="Trans_IPPS_HT"/>
    <property type="match status" value="1"/>
</dbReference>
<dbReference type="PROSITE" id="PS00444">
    <property type="entry name" value="POLYPRENYL_SYNTHASE_2"/>
    <property type="match status" value="1"/>
</dbReference>
<evidence type="ECO:0000256" key="8">
    <source>
        <dbReference type="ARBA" id="ARBA00023229"/>
    </source>
</evidence>
<comment type="similarity">
    <text evidence="2 12">Belongs to the FPP/GGPP synthase family.</text>
</comment>
<name>A0A9D1UG91_9FIRM</name>
<dbReference type="PANTHER" id="PTHR43281:SF1">
    <property type="entry name" value="FARNESYL DIPHOSPHATE SYNTHASE"/>
    <property type="match status" value="1"/>
</dbReference>
<dbReference type="GO" id="GO:0046872">
    <property type="term" value="F:metal ion binding"/>
    <property type="evidence" value="ECO:0007669"/>
    <property type="project" value="UniProtKB-KW"/>
</dbReference>
<dbReference type="NCBIfam" id="NF045485">
    <property type="entry name" value="FPPsyn"/>
    <property type="match status" value="1"/>
</dbReference>
<comment type="catalytic activity">
    <reaction evidence="11">
        <text>isopentenyl diphosphate + (2E)-geranyl diphosphate = (2E,6E)-farnesyl diphosphate + diphosphate</text>
        <dbReference type="Rhea" id="RHEA:19361"/>
        <dbReference type="ChEBI" id="CHEBI:33019"/>
        <dbReference type="ChEBI" id="CHEBI:58057"/>
        <dbReference type="ChEBI" id="CHEBI:128769"/>
        <dbReference type="ChEBI" id="CHEBI:175763"/>
        <dbReference type="EC" id="2.5.1.10"/>
    </reaction>
</comment>
<proteinExistence type="inferred from homology"/>
<dbReference type="EC" id="2.5.1.10" evidence="3"/>
<evidence type="ECO:0000256" key="3">
    <source>
        <dbReference type="ARBA" id="ARBA00012439"/>
    </source>
</evidence>
<dbReference type="PANTHER" id="PTHR43281">
    <property type="entry name" value="FARNESYL DIPHOSPHATE SYNTHASE"/>
    <property type="match status" value="1"/>
</dbReference>
<evidence type="ECO:0000313" key="13">
    <source>
        <dbReference type="EMBL" id="HIW85350.1"/>
    </source>
</evidence>
<dbReference type="Pfam" id="PF00348">
    <property type="entry name" value="polyprenyl_synt"/>
    <property type="match status" value="1"/>
</dbReference>
<dbReference type="GO" id="GO:0005737">
    <property type="term" value="C:cytoplasm"/>
    <property type="evidence" value="ECO:0007669"/>
    <property type="project" value="UniProtKB-ARBA"/>
</dbReference>
<dbReference type="InterPro" id="IPR000092">
    <property type="entry name" value="Polyprenyl_synt"/>
</dbReference>
<sequence length="294" mass="31813">MTQLEFENILNNDISIIENRLIQLLPRCANGQDEVVEAMRYSISNGGKRLRPVLCLEFAKACGADRYDALDFACAVEFVHTYSLIHDDLPCMDNDDMRRGKPSCHKQFGEAVALLAGDALLTQAFQILSGSSLDDSKIASACALLAQNSGVSGMVGGQVIDLKYESQTPDMKQILAVHRLKTGALIAAACLLGCIAAGADENKIAAASAYAYNLGVAFQIKDDILDVTGSTDELGKPAGSDAQNNKTTYVTLRGVENAQNDVEKLTESAVARLDEFENTEFLKTLSYYLVNRNN</sequence>
<dbReference type="Gene3D" id="1.10.600.10">
    <property type="entry name" value="Farnesyl Diphosphate Synthase"/>
    <property type="match status" value="1"/>
</dbReference>
<keyword evidence="5 12" id="KW-0808">Transferase</keyword>
<evidence type="ECO:0000313" key="14">
    <source>
        <dbReference type="Proteomes" id="UP000824205"/>
    </source>
</evidence>
<evidence type="ECO:0000256" key="4">
    <source>
        <dbReference type="ARBA" id="ARBA00015100"/>
    </source>
</evidence>
<dbReference type="GO" id="GO:0016114">
    <property type="term" value="P:terpenoid biosynthetic process"/>
    <property type="evidence" value="ECO:0007669"/>
    <property type="project" value="UniProtKB-ARBA"/>
</dbReference>
<protein>
    <recommendedName>
        <fullName evidence="4">Farnesyl diphosphate synthase</fullName>
        <ecNumber evidence="3">2.5.1.10</ecNumber>
    </recommendedName>
    <alternativeName>
        <fullName evidence="10">(2E,6E)-farnesyl diphosphate synthase</fullName>
    </alternativeName>
    <alternativeName>
        <fullName evidence="9">Geranyltranstransferase</fullName>
    </alternativeName>
</protein>